<name>A0A414T6Z9_9FIRM</name>
<organism evidence="2 3">
    <name type="scientific">Roseburia intestinalis</name>
    <dbReference type="NCBI Taxonomy" id="166486"/>
    <lineage>
        <taxon>Bacteria</taxon>
        <taxon>Bacillati</taxon>
        <taxon>Bacillota</taxon>
        <taxon>Clostridia</taxon>
        <taxon>Lachnospirales</taxon>
        <taxon>Lachnospiraceae</taxon>
        <taxon>Roseburia</taxon>
    </lineage>
</organism>
<dbReference type="RefSeq" id="WP_118772031.1">
    <property type="nucleotide sequence ID" value="NZ_QRID01000003.1"/>
</dbReference>
<dbReference type="SUPFAM" id="SSF54611">
    <property type="entry name" value="SecB-like"/>
    <property type="match status" value="1"/>
</dbReference>
<dbReference type="GO" id="GO:0051082">
    <property type="term" value="F:unfolded protein binding"/>
    <property type="evidence" value="ECO:0007669"/>
    <property type="project" value="InterPro"/>
</dbReference>
<evidence type="ECO:0000313" key="3">
    <source>
        <dbReference type="Proteomes" id="UP000284051"/>
    </source>
</evidence>
<protein>
    <recommendedName>
        <fullName evidence="4">Preprotein translocase subunit SecB</fullName>
    </recommendedName>
</protein>
<comment type="similarity">
    <text evidence="1">Belongs to the SecB family.</text>
</comment>
<evidence type="ECO:0008006" key="4">
    <source>
        <dbReference type="Google" id="ProtNLM"/>
    </source>
</evidence>
<sequence length="129" mass="14477">MNVTCADMAVVEVKFSRNIEFNSDQETEVSVKVEPVYGINENPEAENSRLMLSFTAGEEENKNNPFFCKIVIAGIYEWNGASAEDAEKEIMTTGIKQLMSFVTAYFHDLTLKSGLQPVILPPMEFDDVQ</sequence>
<dbReference type="GO" id="GO:0015031">
    <property type="term" value="P:protein transport"/>
    <property type="evidence" value="ECO:0007669"/>
    <property type="project" value="InterPro"/>
</dbReference>
<reference evidence="2 3" key="1">
    <citation type="submission" date="2018-08" db="EMBL/GenBank/DDBJ databases">
        <title>A genome reference for cultivated species of the human gut microbiota.</title>
        <authorList>
            <person name="Zou Y."/>
            <person name="Xue W."/>
            <person name="Luo G."/>
        </authorList>
    </citation>
    <scope>NUCLEOTIDE SEQUENCE [LARGE SCALE GENOMIC DNA]</scope>
    <source>
        <strain evidence="2 3">AM22-21LB</strain>
    </source>
</reference>
<dbReference type="Gene3D" id="3.10.420.10">
    <property type="entry name" value="SecB-like"/>
    <property type="match status" value="1"/>
</dbReference>
<accession>A0A414T6Z9</accession>
<gene>
    <name evidence="2" type="ORF">DW264_03995</name>
</gene>
<evidence type="ECO:0000313" key="2">
    <source>
        <dbReference type="EMBL" id="RHG29948.1"/>
    </source>
</evidence>
<comment type="caution">
    <text evidence="2">The sequence shown here is derived from an EMBL/GenBank/DDBJ whole genome shotgun (WGS) entry which is preliminary data.</text>
</comment>
<evidence type="ECO:0000256" key="1">
    <source>
        <dbReference type="ARBA" id="ARBA00009990"/>
    </source>
</evidence>
<proteinExistence type="inferred from homology"/>
<dbReference type="Proteomes" id="UP000284051">
    <property type="component" value="Unassembled WGS sequence"/>
</dbReference>
<dbReference type="Pfam" id="PF02556">
    <property type="entry name" value="SecB"/>
    <property type="match status" value="1"/>
</dbReference>
<dbReference type="InterPro" id="IPR035958">
    <property type="entry name" value="SecB-like_sf"/>
</dbReference>
<dbReference type="AlphaFoldDB" id="A0A414T6Z9"/>
<dbReference type="InterPro" id="IPR003708">
    <property type="entry name" value="SecB"/>
</dbReference>
<dbReference type="EMBL" id="QRID01000003">
    <property type="protein sequence ID" value="RHG29948.1"/>
    <property type="molecule type" value="Genomic_DNA"/>
</dbReference>
<dbReference type="GO" id="GO:0051262">
    <property type="term" value="P:protein tetramerization"/>
    <property type="evidence" value="ECO:0007669"/>
    <property type="project" value="InterPro"/>
</dbReference>